<proteinExistence type="predicted"/>
<sequence length="167" mass="18226">MKMTRLLPLLSALPLLCLLSACDSKTAQEAEKEYTAPMAEGIAKMENQMPSRGLESGNVEIMAEQVIGLTLQVPSPAWSLKIDEVWVVGQEMWAIASLSQSDSMAAQVITAAKATATIKNVPKLPVTYYVVGKTFDWEKAGPNVKFIKSKQEIQDGLDAGEQIYPRP</sequence>
<accession>A0A842HBZ8</accession>
<dbReference type="RefSeq" id="WP_185674700.1">
    <property type="nucleotide sequence ID" value="NZ_JACHVB010000014.1"/>
</dbReference>
<dbReference type="AlphaFoldDB" id="A0A842HBZ8"/>
<feature type="chain" id="PRO_5033054400" evidence="1">
    <location>
        <begin position="30"/>
        <end position="167"/>
    </location>
</feature>
<dbReference type="Proteomes" id="UP000546464">
    <property type="component" value="Unassembled WGS sequence"/>
</dbReference>
<evidence type="ECO:0000313" key="3">
    <source>
        <dbReference type="Proteomes" id="UP000546464"/>
    </source>
</evidence>
<name>A0A842HBZ8_9BACT</name>
<keyword evidence="1" id="KW-0732">Signal</keyword>
<comment type="caution">
    <text evidence="2">The sequence shown here is derived from an EMBL/GenBank/DDBJ whole genome shotgun (WGS) entry which is preliminary data.</text>
</comment>
<dbReference type="PROSITE" id="PS51257">
    <property type="entry name" value="PROKAR_LIPOPROTEIN"/>
    <property type="match status" value="1"/>
</dbReference>
<gene>
    <name evidence="2" type="ORF">H5P28_05430</name>
</gene>
<evidence type="ECO:0000256" key="1">
    <source>
        <dbReference type="SAM" id="SignalP"/>
    </source>
</evidence>
<keyword evidence="3" id="KW-1185">Reference proteome</keyword>
<dbReference type="EMBL" id="JACHVB010000014">
    <property type="protein sequence ID" value="MBC2593699.1"/>
    <property type="molecule type" value="Genomic_DNA"/>
</dbReference>
<evidence type="ECO:0000313" key="2">
    <source>
        <dbReference type="EMBL" id="MBC2593699.1"/>
    </source>
</evidence>
<reference evidence="2 3" key="1">
    <citation type="submission" date="2020-07" db="EMBL/GenBank/DDBJ databases">
        <authorList>
            <person name="Feng X."/>
        </authorList>
    </citation>
    <scope>NUCLEOTIDE SEQUENCE [LARGE SCALE GENOMIC DNA]</scope>
    <source>
        <strain evidence="2 3">JCM31066</strain>
    </source>
</reference>
<feature type="signal peptide" evidence="1">
    <location>
        <begin position="1"/>
        <end position="29"/>
    </location>
</feature>
<protein>
    <submittedName>
        <fullName evidence="2">Uncharacterized protein</fullName>
    </submittedName>
</protein>
<organism evidence="2 3">
    <name type="scientific">Ruficoccus amylovorans</name>
    <dbReference type="NCBI Taxonomy" id="1804625"/>
    <lineage>
        <taxon>Bacteria</taxon>
        <taxon>Pseudomonadati</taxon>
        <taxon>Verrucomicrobiota</taxon>
        <taxon>Opitutia</taxon>
        <taxon>Puniceicoccales</taxon>
        <taxon>Cerasicoccaceae</taxon>
        <taxon>Ruficoccus</taxon>
    </lineage>
</organism>